<dbReference type="Pfam" id="PF14283">
    <property type="entry name" value="CD1107-like"/>
    <property type="match status" value="1"/>
</dbReference>
<dbReference type="EMBL" id="VIRB01000043">
    <property type="protein sequence ID" value="NDO68311.1"/>
    <property type="molecule type" value="Genomic_DNA"/>
</dbReference>
<feature type="signal peptide" evidence="3">
    <location>
        <begin position="1"/>
        <end position="29"/>
    </location>
</feature>
<evidence type="ECO:0000256" key="2">
    <source>
        <dbReference type="SAM" id="Phobius"/>
    </source>
</evidence>
<protein>
    <submittedName>
        <fullName evidence="5">DUF4366 domain-containing protein</fullName>
    </submittedName>
</protein>
<keyword evidence="2" id="KW-0812">Transmembrane</keyword>
<sequence>MKSKQLLRTLAAFCTALVLMGGFSVPAYAGGGEEPADGTNDSNVQVEQPEETPPLTPDGNATLVDDYGGNKQLITVTTKNGNYFYILVDRDDEGENTVHFLNQVDEADLMALMEDENSEEPPTVCSCTEKCQAGAINRNCPVCAFTMTSCTGKAAEPEEPPAAEPEPEKKSGMNPAVLLLVVALLGGGGALYYFKFMKNKPKTKGADNLDDYDYGDEEDELWESEEGAEEEPEESEEEPE</sequence>
<evidence type="ECO:0000313" key="5">
    <source>
        <dbReference type="EMBL" id="NDO68311.1"/>
    </source>
</evidence>
<keyword evidence="2" id="KW-1133">Transmembrane helix</keyword>
<feature type="compositionally biased region" description="Acidic residues" evidence="1">
    <location>
        <begin position="208"/>
        <end position="240"/>
    </location>
</feature>
<dbReference type="AlphaFoldDB" id="A0A9X5C5W3"/>
<dbReference type="InterPro" id="IPR025376">
    <property type="entry name" value="CD1107-like_dom"/>
</dbReference>
<dbReference type="Proteomes" id="UP000474104">
    <property type="component" value="Unassembled WGS sequence"/>
</dbReference>
<name>A0A9X5C5W3_9FIRM</name>
<accession>A0A9X5C5W3</accession>
<feature type="region of interest" description="Disordered" evidence="1">
    <location>
        <begin position="152"/>
        <end position="171"/>
    </location>
</feature>
<evidence type="ECO:0000313" key="6">
    <source>
        <dbReference type="Proteomes" id="UP000474104"/>
    </source>
</evidence>
<feature type="transmembrane region" description="Helical" evidence="2">
    <location>
        <begin position="176"/>
        <end position="194"/>
    </location>
</feature>
<feature type="chain" id="PRO_5040761020" evidence="3">
    <location>
        <begin position="30"/>
        <end position="240"/>
    </location>
</feature>
<feature type="domain" description="Mobile element protein CD1107-like" evidence="4">
    <location>
        <begin position="54"/>
        <end position="201"/>
    </location>
</feature>
<feature type="region of interest" description="Disordered" evidence="1">
    <location>
        <begin position="31"/>
        <end position="60"/>
    </location>
</feature>
<evidence type="ECO:0000259" key="4">
    <source>
        <dbReference type="Pfam" id="PF14283"/>
    </source>
</evidence>
<organism evidence="5 6">
    <name type="scientific">Schaedlerella arabinosiphila</name>
    <dbReference type="NCBI Taxonomy" id="2044587"/>
    <lineage>
        <taxon>Bacteria</taxon>
        <taxon>Bacillati</taxon>
        <taxon>Bacillota</taxon>
        <taxon>Clostridia</taxon>
        <taxon>Lachnospirales</taxon>
        <taxon>Lachnospiraceae</taxon>
        <taxon>Schaedlerella</taxon>
    </lineage>
</organism>
<keyword evidence="2" id="KW-0472">Membrane</keyword>
<keyword evidence="3" id="KW-0732">Signal</keyword>
<gene>
    <name evidence="5" type="ORF">FMM80_06195</name>
</gene>
<feature type="region of interest" description="Disordered" evidence="1">
    <location>
        <begin position="201"/>
        <end position="240"/>
    </location>
</feature>
<comment type="caution">
    <text evidence="5">The sequence shown here is derived from an EMBL/GenBank/DDBJ whole genome shotgun (WGS) entry which is preliminary data.</text>
</comment>
<proteinExistence type="predicted"/>
<evidence type="ECO:0000256" key="1">
    <source>
        <dbReference type="SAM" id="MobiDB-lite"/>
    </source>
</evidence>
<reference evidence="5 6" key="1">
    <citation type="submission" date="2019-07" db="EMBL/GenBank/DDBJ databases">
        <title>Draft genome sequences of 15 bacterial species constituting the stable defined intestinal microbiota of the GM15 gnotobiotic mouse model.</title>
        <authorList>
            <person name="Elie C."/>
            <person name="Mathieu A."/>
            <person name="Saliou A."/>
            <person name="Darnaud M."/>
            <person name="Leulier F."/>
            <person name="Tamellini A."/>
        </authorList>
    </citation>
    <scope>NUCLEOTIDE SEQUENCE [LARGE SCALE GENOMIC DNA]</scope>
    <source>
        <strain evidence="6">ASF 502</strain>
    </source>
</reference>
<evidence type="ECO:0000256" key="3">
    <source>
        <dbReference type="SAM" id="SignalP"/>
    </source>
</evidence>
<dbReference type="RefSeq" id="WP_162205422.1">
    <property type="nucleotide sequence ID" value="NZ_VIRB01000043.1"/>
</dbReference>